<keyword evidence="2" id="KW-1185">Reference proteome</keyword>
<name>A0ABM0T0W2_CAMSA</name>
<dbReference type="Proteomes" id="UP000694864">
    <property type="component" value="Chromosome 7"/>
</dbReference>
<organism evidence="2 3">
    <name type="scientific">Camelina sativa</name>
    <name type="common">False flax</name>
    <name type="synonym">Myagrum sativum</name>
    <dbReference type="NCBI Taxonomy" id="90675"/>
    <lineage>
        <taxon>Eukaryota</taxon>
        <taxon>Viridiplantae</taxon>
        <taxon>Streptophyta</taxon>
        <taxon>Embryophyta</taxon>
        <taxon>Tracheophyta</taxon>
        <taxon>Spermatophyta</taxon>
        <taxon>Magnoliopsida</taxon>
        <taxon>eudicotyledons</taxon>
        <taxon>Gunneridae</taxon>
        <taxon>Pentapetalae</taxon>
        <taxon>rosids</taxon>
        <taxon>malvids</taxon>
        <taxon>Brassicales</taxon>
        <taxon>Brassicaceae</taxon>
        <taxon>Camelineae</taxon>
        <taxon>Camelina</taxon>
    </lineage>
</organism>
<proteinExistence type="predicted"/>
<feature type="transmembrane region" description="Helical" evidence="1">
    <location>
        <begin position="12"/>
        <end position="37"/>
    </location>
</feature>
<keyword evidence="1" id="KW-1133">Transmembrane helix</keyword>
<dbReference type="GeneID" id="104704794"/>
<dbReference type="RefSeq" id="XP_010419128.1">
    <property type="nucleotide sequence ID" value="XM_010420826.1"/>
</dbReference>
<reference evidence="2" key="1">
    <citation type="journal article" date="2014" name="Nat. Commun.">
        <title>The emerging biofuel crop Camelina sativa retains a highly undifferentiated hexaploid genome structure.</title>
        <authorList>
            <person name="Kagale S."/>
            <person name="Koh C."/>
            <person name="Nixon J."/>
            <person name="Bollina V."/>
            <person name="Clarke W.E."/>
            <person name="Tuteja R."/>
            <person name="Spillane C."/>
            <person name="Robinson S.J."/>
            <person name="Links M.G."/>
            <person name="Clarke C."/>
            <person name="Higgins E.E."/>
            <person name="Huebert T."/>
            <person name="Sharpe A.G."/>
            <person name="Parkin I.A."/>
        </authorList>
    </citation>
    <scope>NUCLEOTIDE SEQUENCE [LARGE SCALE GENOMIC DNA]</scope>
    <source>
        <strain evidence="2">cv. DH55</strain>
    </source>
</reference>
<evidence type="ECO:0000313" key="3">
    <source>
        <dbReference type="RefSeq" id="XP_010419128.1"/>
    </source>
</evidence>
<evidence type="ECO:0000313" key="2">
    <source>
        <dbReference type="Proteomes" id="UP000694864"/>
    </source>
</evidence>
<dbReference type="PANTHER" id="PTHR31125:SF13">
    <property type="entry name" value="PROTEIN, PUTATIVE (DUF1163)-RELATED"/>
    <property type="match status" value="1"/>
</dbReference>
<sequence length="197" mass="22140">MGDTETNSRGSCYDMIGVVCFFSFVAGFISLIIYIAVTFESSVPNIEIASMDFTVRNITQIRLTANWDLLIRVPRTLPHDYICLQGDIQASLFYKNITLVTSSGQRYKDLKSGSPQQLRVSAAISEEDIGGLIGENIIKDIKDEREVKFGSKLFFTDCRKGKRGVISYVCNEITLRFEPGSETKATKFWNNPTCTNF</sequence>
<gene>
    <name evidence="3" type="primary">LOC104704794</name>
</gene>
<keyword evidence="1" id="KW-0812">Transmembrane</keyword>
<protein>
    <submittedName>
        <fullName evidence="3">Uncharacterized protein LOC104704794</fullName>
    </submittedName>
</protein>
<keyword evidence="1" id="KW-0472">Membrane</keyword>
<dbReference type="InterPro" id="IPR009544">
    <property type="entry name" value="DUF1163"/>
</dbReference>
<reference evidence="3" key="2">
    <citation type="submission" date="2025-08" db="UniProtKB">
        <authorList>
            <consortium name="RefSeq"/>
        </authorList>
    </citation>
    <scope>IDENTIFICATION</scope>
    <source>
        <tissue evidence="3">Leaf</tissue>
    </source>
</reference>
<dbReference type="Pfam" id="PF06651">
    <property type="entry name" value="DUF1163"/>
    <property type="match status" value="1"/>
</dbReference>
<accession>A0ABM0T0W2</accession>
<dbReference type="PANTHER" id="PTHR31125">
    <property type="entry name" value="F20P5.22 PROTEIN-RELATED"/>
    <property type="match status" value="1"/>
</dbReference>
<evidence type="ECO:0000256" key="1">
    <source>
        <dbReference type="SAM" id="Phobius"/>
    </source>
</evidence>